<keyword evidence="1" id="KW-0472">Membrane</keyword>
<gene>
    <name evidence="2" type="ORF">J2X11_002623</name>
</gene>
<protein>
    <submittedName>
        <fullName evidence="2">Phospholipid/cholesterol/gamma-HCH transport system permease protein</fullName>
    </submittedName>
</protein>
<sequence length="271" mass="28161">MPSVESATAVRRSKRPGPLREALEMVRLGLGVARAIPASISARRFPAEETIRQTWFTITVCTLPALAVCIPFGVILALQVNVLAQEVGATGFTGAGNTLAVVRQGAPIITALMLSGVAGSAICSELGSRRIREEIDALEVMGVRVTERVVLPRVIATVIVSMLLNGVVTFFSIVTTLLVSITVQDLSAGGYLASVATLARPSDMVLSFVKAGIFGTICAVVASYKGLKVENGPSGVSDAVTSAVVTNFVLLFAANFVISQTQATLFPGGVA</sequence>
<reference evidence="2 3" key="1">
    <citation type="submission" date="2023-07" db="EMBL/GenBank/DDBJ databases">
        <title>Sorghum-associated microbial communities from plants grown in Nebraska, USA.</title>
        <authorList>
            <person name="Schachtman D."/>
        </authorList>
    </citation>
    <scope>NUCLEOTIDE SEQUENCE [LARGE SCALE GENOMIC DNA]</scope>
    <source>
        <strain evidence="2 3">BE248</strain>
    </source>
</reference>
<dbReference type="RefSeq" id="WP_309971857.1">
    <property type="nucleotide sequence ID" value="NZ_JAVDWH010000001.1"/>
</dbReference>
<feature type="transmembrane region" description="Helical" evidence="1">
    <location>
        <begin position="236"/>
        <end position="258"/>
    </location>
</feature>
<evidence type="ECO:0000256" key="1">
    <source>
        <dbReference type="SAM" id="Phobius"/>
    </source>
</evidence>
<keyword evidence="1" id="KW-0812">Transmembrane</keyword>
<dbReference type="EMBL" id="JAVDWH010000001">
    <property type="protein sequence ID" value="MDR7087784.1"/>
    <property type="molecule type" value="Genomic_DNA"/>
</dbReference>
<dbReference type="Pfam" id="PF02405">
    <property type="entry name" value="MlaE"/>
    <property type="match status" value="1"/>
</dbReference>
<proteinExistence type="predicted"/>
<dbReference type="InterPro" id="IPR030802">
    <property type="entry name" value="Permease_MalE"/>
</dbReference>
<feature type="transmembrane region" description="Helical" evidence="1">
    <location>
        <begin position="100"/>
        <end position="123"/>
    </location>
</feature>
<accession>A0ABU1URH6</accession>
<keyword evidence="1" id="KW-1133">Transmembrane helix</keyword>
<feature type="transmembrane region" description="Helical" evidence="1">
    <location>
        <begin position="154"/>
        <end position="184"/>
    </location>
</feature>
<name>A0ABU1URH6_9ACTN</name>
<comment type="caution">
    <text evidence="2">The sequence shown here is derived from an EMBL/GenBank/DDBJ whole genome shotgun (WGS) entry which is preliminary data.</text>
</comment>
<evidence type="ECO:0000313" key="3">
    <source>
        <dbReference type="Proteomes" id="UP001257739"/>
    </source>
</evidence>
<feature type="transmembrane region" description="Helical" evidence="1">
    <location>
        <begin position="54"/>
        <end position="80"/>
    </location>
</feature>
<evidence type="ECO:0000313" key="2">
    <source>
        <dbReference type="EMBL" id="MDR7087784.1"/>
    </source>
</evidence>
<dbReference type="Proteomes" id="UP001257739">
    <property type="component" value="Unassembled WGS sequence"/>
</dbReference>
<dbReference type="PANTHER" id="PTHR30188:SF4">
    <property type="entry name" value="PROTEIN TRIGALACTOSYLDIACYLGLYCEROL 1, CHLOROPLASTIC"/>
    <property type="match status" value="1"/>
</dbReference>
<organism evidence="2 3">
    <name type="scientific">Aeromicrobium panaciterrae</name>
    <dbReference type="NCBI Taxonomy" id="363861"/>
    <lineage>
        <taxon>Bacteria</taxon>
        <taxon>Bacillati</taxon>
        <taxon>Actinomycetota</taxon>
        <taxon>Actinomycetes</taxon>
        <taxon>Propionibacteriales</taxon>
        <taxon>Nocardioidaceae</taxon>
        <taxon>Aeromicrobium</taxon>
    </lineage>
</organism>
<dbReference type="PANTHER" id="PTHR30188">
    <property type="entry name" value="ABC TRANSPORTER PERMEASE PROTEIN-RELATED"/>
    <property type="match status" value="1"/>
</dbReference>
<keyword evidence="3" id="KW-1185">Reference proteome</keyword>
<feature type="transmembrane region" description="Helical" evidence="1">
    <location>
        <begin position="204"/>
        <end position="224"/>
    </location>
</feature>